<dbReference type="InterPro" id="IPR027417">
    <property type="entry name" value="P-loop_NTPase"/>
</dbReference>
<comment type="caution">
    <text evidence="2">The sequence shown here is derived from an EMBL/GenBank/DDBJ whole genome shotgun (WGS) entry which is preliminary data.</text>
</comment>
<dbReference type="PANTHER" id="PTHR10285">
    <property type="entry name" value="URIDINE KINASE"/>
    <property type="match status" value="1"/>
</dbReference>
<keyword evidence="2" id="KW-0418">Kinase</keyword>
<sequence length="249" mass="25781">MDPAPDGPRHPGPAPRVGADGPGDLDALARRALGLVRDGRRAVLGIAGSPGAGKTTLAQALVARVDALAGRGTAADVPMDGFHLANATLDRLGRHERKGAVDTFDGWGVLALVRRLRAEADHPVYAPSFDRAVDEGVTGAIAVEPGTRLVVLEGNYLLVDEEPWTLVAAELDEAWFCATPDAERASRLVDRHTAGGRTLAAAEAWAREVDGANARLVEATRSRADLVVDGTAAAVRDATAAAVRDAAGG</sequence>
<dbReference type="AlphaFoldDB" id="A0A2S5VWX2"/>
<protein>
    <submittedName>
        <fullName evidence="2">Nucleoside/nucleotide kinase family protein</fullName>
    </submittedName>
</protein>
<organism evidence="2 3">
    <name type="scientific">Clavibacter michiganensis</name>
    <dbReference type="NCBI Taxonomy" id="28447"/>
    <lineage>
        <taxon>Bacteria</taxon>
        <taxon>Bacillati</taxon>
        <taxon>Actinomycetota</taxon>
        <taxon>Actinomycetes</taxon>
        <taxon>Micrococcales</taxon>
        <taxon>Microbacteriaceae</taxon>
        <taxon>Clavibacter</taxon>
    </lineage>
</organism>
<dbReference type="SUPFAM" id="SSF52540">
    <property type="entry name" value="P-loop containing nucleoside triphosphate hydrolases"/>
    <property type="match status" value="1"/>
</dbReference>
<dbReference type="EMBL" id="PSXY01000004">
    <property type="protein sequence ID" value="PPF69989.1"/>
    <property type="molecule type" value="Genomic_DNA"/>
</dbReference>
<dbReference type="GO" id="GO:0016301">
    <property type="term" value="F:kinase activity"/>
    <property type="evidence" value="ECO:0007669"/>
    <property type="project" value="UniProtKB-KW"/>
</dbReference>
<feature type="region of interest" description="Disordered" evidence="1">
    <location>
        <begin position="1"/>
        <end position="23"/>
    </location>
</feature>
<dbReference type="Proteomes" id="UP000239241">
    <property type="component" value="Unassembled WGS sequence"/>
</dbReference>
<dbReference type="Gene3D" id="3.40.50.300">
    <property type="entry name" value="P-loop containing nucleotide triphosphate hydrolases"/>
    <property type="match status" value="2"/>
</dbReference>
<keyword evidence="2" id="KW-0808">Transferase</keyword>
<proteinExistence type="predicted"/>
<dbReference type="NCBIfam" id="NF006743">
    <property type="entry name" value="PRK09270.1-2"/>
    <property type="match status" value="1"/>
</dbReference>
<gene>
    <name evidence="2" type="ORF">C5E16_03495</name>
</gene>
<evidence type="ECO:0000313" key="2">
    <source>
        <dbReference type="EMBL" id="PPF69989.1"/>
    </source>
</evidence>
<evidence type="ECO:0000256" key="1">
    <source>
        <dbReference type="SAM" id="MobiDB-lite"/>
    </source>
</evidence>
<reference evidence="2 3" key="1">
    <citation type="submission" date="2018-02" db="EMBL/GenBank/DDBJ databases">
        <title>Bacteriophage NCPPB3778 and a type I-E CRISPR drive the evolution of the US Biological Select Agent, Rathayibacter toxicus.</title>
        <authorList>
            <person name="Davis E.W.II."/>
            <person name="Tabima J.F."/>
            <person name="Weisberg A.J."/>
            <person name="Lopes L.D."/>
            <person name="Wiseman M.S."/>
            <person name="Wiseman M.S."/>
            <person name="Pupko T."/>
            <person name="Belcher M.S."/>
            <person name="Sechler A.J."/>
            <person name="Tancos M.A."/>
            <person name="Schroeder B.K."/>
            <person name="Murray T.D."/>
            <person name="Luster D.G."/>
            <person name="Schneider W.L."/>
            <person name="Rogers E."/>
            <person name="Andreote F.D."/>
            <person name="Grunwald N.J."/>
            <person name="Putnam M.L."/>
            <person name="Chang J.H."/>
        </authorList>
    </citation>
    <scope>NUCLEOTIDE SEQUENCE [LARGE SCALE GENOMIC DNA]</scope>
    <source>
        <strain evidence="2 3">AY1B3</strain>
    </source>
</reference>
<name>A0A2S5VWX2_9MICO</name>
<evidence type="ECO:0000313" key="3">
    <source>
        <dbReference type="Proteomes" id="UP000239241"/>
    </source>
</evidence>
<accession>A0A2S5VWX2</accession>
<dbReference type="RefSeq" id="WP_104289573.1">
    <property type="nucleotide sequence ID" value="NZ_PSXY01000004.1"/>
</dbReference>